<reference evidence="2 3" key="1">
    <citation type="submission" date="2018-09" db="EMBL/GenBank/DDBJ databases">
        <authorList>
            <person name="Zeman M."/>
            <person name="Pardy F."/>
        </authorList>
    </citation>
    <scope>NUCLEOTIDE SEQUENCE [LARGE SCALE GENOMIC DNA]</scope>
    <source>
        <strain evidence="2 3">CCM 8852</strain>
    </source>
</reference>
<dbReference type="OrthoDB" id="9810174at2"/>
<dbReference type="Gene3D" id="3.90.1340.10">
    <property type="entry name" value="Phage tail collar domain"/>
    <property type="match status" value="1"/>
</dbReference>
<feature type="domain" description="Phage tail collar" evidence="1">
    <location>
        <begin position="1"/>
        <end position="50"/>
    </location>
</feature>
<gene>
    <name evidence="2" type="ORF">D0T11_02260</name>
</gene>
<reference evidence="2 3" key="2">
    <citation type="submission" date="2019-01" db="EMBL/GenBank/DDBJ databases">
        <title>Hymenobacter humicola sp. nov., isolated from soils in Antarctica.</title>
        <authorList>
            <person name="Sedlacek I."/>
            <person name="Holochova P."/>
            <person name="Kralova S."/>
            <person name="Pantucek R."/>
            <person name="Stankova E."/>
            <person name="Vrbovska V."/>
            <person name="Kristofova L."/>
            <person name="Svec P."/>
            <person name="Busse H.-J."/>
        </authorList>
    </citation>
    <scope>NUCLEOTIDE SEQUENCE [LARGE SCALE GENOMIC DNA]</scope>
    <source>
        <strain evidence="2 3">CCM 8852</strain>
    </source>
</reference>
<keyword evidence="3" id="KW-1185">Reference proteome</keyword>
<dbReference type="InterPro" id="IPR011083">
    <property type="entry name" value="Phage_tail_collar_dom"/>
</dbReference>
<accession>A0A418R7B9</accession>
<dbReference type="Pfam" id="PF07484">
    <property type="entry name" value="Collar"/>
    <property type="match status" value="1"/>
</dbReference>
<dbReference type="Proteomes" id="UP000284250">
    <property type="component" value="Unassembled WGS sequence"/>
</dbReference>
<protein>
    <submittedName>
        <fullName evidence="2">Tail fiber protein</fullName>
    </submittedName>
</protein>
<dbReference type="EMBL" id="QYCN01000003">
    <property type="protein sequence ID" value="RIY13279.1"/>
    <property type="molecule type" value="Genomic_DNA"/>
</dbReference>
<name>A0A418R7B9_9BACT</name>
<evidence type="ECO:0000313" key="3">
    <source>
        <dbReference type="Proteomes" id="UP000284250"/>
    </source>
</evidence>
<comment type="caution">
    <text evidence="2">The sequence shown here is derived from an EMBL/GenBank/DDBJ whole genome shotgun (WGS) entry which is preliminary data.</text>
</comment>
<proteinExistence type="predicted"/>
<sequence length="92" mass="9833">MLAGPVLPRGWVLCDGRELSTLQYPALFAALGTCYGGNGLTTFALPDVRETLAVLLQSGSQIAIQVRPDAAVAAGTALRLRHHHLRRSARRA</sequence>
<dbReference type="SUPFAM" id="SSF88874">
    <property type="entry name" value="Receptor-binding domain of short tail fibre protein gp12"/>
    <property type="match status" value="1"/>
</dbReference>
<evidence type="ECO:0000313" key="2">
    <source>
        <dbReference type="EMBL" id="RIY13279.1"/>
    </source>
</evidence>
<dbReference type="InterPro" id="IPR037053">
    <property type="entry name" value="Phage_tail_collar_dom_sf"/>
</dbReference>
<dbReference type="AlphaFoldDB" id="A0A418R7B9"/>
<evidence type="ECO:0000259" key="1">
    <source>
        <dbReference type="Pfam" id="PF07484"/>
    </source>
</evidence>
<organism evidence="2 3">
    <name type="scientific">Hymenobacter rubripertinctus</name>
    <dbReference type="NCBI Taxonomy" id="2029981"/>
    <lineage>
        <taxon>Bacteria</taxon>
        <taxon>Pseudomonadati</taxon>
        <taxon>Bacteroidota</taxon>
        <taxon>Cytophagia</taxon>
        <taxon>Cytophagales</taxon>
        <taxon>Hymenobacteraceae</taxon>
        <taxon>Hymenobacter</taxon>
    </lineage>
</organism>